<name>A0A7D6Z8R8_9NOCA</name>
<keyword evidence="1" id="KW-0472">Membrane</keyword>
<dbReference type="KEGG" id="nhu:H0264_20420"/>
<evidence type="ECO:0000313" key="3">
    <source>
        <dbReference type="Proteomes" id="UP000515512"/>
    </source>
</evidence>
<keyword evidence="1" id="KW-1133">Transmembrane helix</keyword>
<keyword evidence="1" id="KW-0812">Transmembrane</keyword>
<keyword evidence="3" id="KW-1185">Reference proteome</keyword>
<feature type="transmembrane region" description="Helical" evidence="1">
    <location>
        <begin position="14"/>
        <end position="32"/>
    </location>
</feature>
<dbReference type="AlphaFoldDB" id="A0A7D6Z8R8"/>
<protein>
    <submittedName>
        <fullName evidence="2">Uncharacterized protein</fullName>
    </submittedName>
</protein>
<organism evidence="2 3">
    <name type="scientific">Nocardia huaxiensis</name>
    <dbReference type="NCBI Taxonomy" id="2755382"/>
    <lineage>
        <taxon>Bacteria</taxon>
        <taxon>Bacillati</taxon>
        <taxon>Actinomycetota</taxon>
        <taxon>Actinomycetes</taxon>
        <taxon>Mycobacteriales</taxon>
        <taxon>Nocardiaceae</taxon>
        <taxon>Nocardia</taxon>
    </lineage>
</organism>
<evidence type="ECO:0000313" key="2">
    <source>
        <dbReference type="EMBL" id="QLY27818.1"/>
    </source>
</evidence>
<accession>A0A7D6Z8R8</accession>
<dbReference type="EMBL" id="CP059399">
    <property type="protein sequence ID" value="QLY27818.1"/>
    <property type="molecule type" value="Genomic_DNA"/>
</dbReference>
<dbReference type="Proteomes" id="UP000515512">
    <property type="component" value="Chromosome"/>
</dbReference>
<evidence type="ECO:0000256" key="1">
    <source>
        <dbReference type="SAM" id="Phobius"/>
    </source>
</evidence>
<proteinExistence type="predicted"/>
<reference evidence="2 3" key="1">
    <citation type="submission" date="2020-07" db="EMBL/GenBank/DDBJ databases">
        <authorList>
            <person name="Zhuang K."/>
            <person name="Ran Y."/>
        </authorList>
    </citation>
    <scope>NUCLEOTIDE SEQUENCE [LARGE SCALE GENOMIC DNA]</scope>
    <source>
        <strain evidence="2 3">WCH-YHL-001</strain>
    </source>
</reference>
<dbReference type="RefSeq" id="WP_181579026.1">
    <property type="nucleotide sequence ID" value="NZ_CP059399.1"/>
</dbReference>
<sequence>MPQRATDRPGPRRWIDLCALVVVVSAIVVLVIFGQAGAAVLTATGGVIVSTLRIWNGPRDR</sequence>
<gene>
    <name evidence="2" type="ORF">H0264_20420</name>
</gene>